<dbReference type="OrthoDB" id="6510177at2759"/>
<dbReference type="Gene3D" id="1.20.1640.10">
    <property type="entry name" value="Multidrug efflux transporter AcrB transmembrane domain"/>
    <property type="match status" value="1"/>
</dbReference>
<dbReference type="Proteomes" id="UP000549394">
    <property type="component" value="Unassembled WGS sequence"/>
</dbReference>
<name>A0A7I8V8J3_9ANNE</name>
<organism evidence="4 5">
    <name type="scientific">Dimorphilus gyrociliatus</name>
    <dbReference type="NCBI Taxonomy" id="2664684"/>
    <lineage>
        <taxon>Eukaryota</taxon>
        <taxon>Metazoa</taxon>
        <taxon>Spiralia</taxon>
        <taxon>Lophotrochozoa</taxon>
        <taxon>Annelida</taxon>
        <taxon>Polychaeta</taxon>
        <taxon>Polychaeta incertae sedis</taxon>
        <taxon>Dinophilidae</taxon>
        <taxon>Dimorphilus</taxon>
    </lineage>
</organism>
<dbReference type="InterPro" id="IPR053958">
    <property type="entry name" value="HMGCR/SNAP/NPC1-like_SSD"/>
</dbReference>
<accession>A0A7I8V8J3</accession>
<comment type="similarity">
    <text evidence="1">Belongs to the patched family.</text>
</comment>
<evidence type="ECO:0000313" key="5">
    <source>
        <dbReference type="Proteomes" id="UP000549394"/>
    </source>
</evidence>
<feature type="transmembrane region" description="Helical" evidence="2">
    <location>
        <begin position="472"/>
        <end position="495"/>
    </location>
</feature>
<evidence type="ECO:0000313" key="4">
    <source>
        <dbReference type="EMBL" id="CAD5111994.1"/>
    </source>
</evidence>
<keyword evidence="5" id="KW-1185">Reference proteome</keyword>
<evidence type="ECO:0000256" key="1">
    <source>
        <dbReference type="ARBA" id="ARBA00005585"/>
    </source>
</evidence>
<keyword evidence="2" id="KW-1133">Transmembrane helix</keyword>
<dbReference type="SUPFAM" id="SSF82866">
    <property type="entry name" value="Multidrug efflux transporter AcrB transmembrane domain"/>
    <property type="match status" value="1"/>
</dbReference>
<dbReference type="PROSITE" id="PS50156">
    <property type="entry name" value="SSD"/>
    <property type="match status" value="1"/>
</dbReference>
<dbReference type="InterPro" id="IPR000731">
    <property type="entry name" value="SSD"/>
</dbReference>
<evidence type="ECO:0000259" key="3">
    <source>
        <dbReference type="PROSITE" id="PS50156"/>
    </source>
</evidence>
<protein>
    <submittedName>
        <fullName evidence="4">DgyrCDS1247</fullName>
    </submittedName>
</protein>
<dbReference type="EMBL" id="CAJFCJ010000002">
    <property type="protein sequence ID" value="CAD5111994.1"/>
    <property type="molecule type" value="Genomic_DNA"/>
</dbReference>
<dbReference type="PANTHER" id="PTHR10796">
    <property type="entry name" value="PATCHED-RELATED"/>
    <property type="match status" value="1"/>
</dbReference>
<keyword evidence="2" id="KW-0812">Transmembrane</keyword>
<dbReference type="InterPro" id="IPR051697">
    <property type="entry name" value="Patched_domain-protein"/>
</dbReference>
<proteinExistence type="inferred from homology"/>
<feature type="transmembrane region" description="Helical" evidence="2">
    <location>
        <begin position="272"/>
        <end position="291"/>
    </location>
</feature>
<feature type="transmembrane region" description="Helical" evidence="2">
    <location>
        <begin position="376"/>
        <end position="398"/>
    </location>
</feature>
<feature type="transmembrane region" description="Helical" evidence="2">
    <location>
        <begin position="332"/>
        <end position="355"/>
    </location>
</feature>
<dbReference type="PANTHER" id="PTHR10796:SF130">
    <property type="entry name" value="PATCHED DOMAIN-CONTAINING PROTEIN 3-LIKE PROTEIN"/>
    <property type="match status" value="1"/>
</dbReference>
<dbReference type="Pfam" id="PF12349">
    <property type="entry name" value="Sterol-sensing"/>
    <property type="match status" value="1"/>
</dbReference>
<feature type="transmembrane region" description="Helical" evidence="2">
    <location>
        <begin position="298"/>
        <end position="326"/>
    </location>
</feature>
<dbReference type="GO" id="GO:0016020">
    <property type="term" value="C:membrane"/>
    <property type="evidence" value="ECO:0007669"/>
    <property type="project" value="TreeGrafter"/>
</dbReference>
<sequence length="696" mass="79064">MKSCGEFVICRIFKKISNFIINSLERGFYQLGCLVARYPWAFIAIDLILCAAIIPGVVMLKQENRTDKLWVPQGSIAQLDKEWVDEKFPSKIRFSNGIFENDDDVLTPELIKDMLKFDKKVKAIRKDNQYNWQSICARNGDKCWSNSILELWKFDESIINNLSKEQILNDINTITISPVYNSPFTASKLLGDINREGGRIVSAKATRVTYFIKFNSTVKNGQDVDEIGDSWEKSYLDIAEKGSQLPKTNLYYFSTRSFGDVGGGAISGDVSLLAAGYMIVIVFVCIVLGKFNRVEQRAWVTLSGIGCIGLAIGISFGFCSYIRLFYGPLHSVLPFLLLGIGVDDMFVIIQAWESLEEEEKHKSVQEKIGCMLKHAGVSITVTSITDIVAFGVGASTIIPALRSFCIWVCVGVIFTFLFQITLFVACISFDQRRSKSERDACCCCIRYNDFKPNACSQKSYMNLFFSKIYSKFILSLPVKIIIIVITAALFGLSIWRVTELEQDFDPFLFLPTGTYARTFVQKSDKYFPEAGINSAVYFDSEKLNYFEKFTRLEKIHDEIEGDPYTSKGTTDSWTKSYKEFLKNTNNPDIIAKLDSNKFPKTKKDFDEILFKYFIVYGGNGPGNRFIKDIKLRENTKTEIIEAFRFTFTHRQLSNSAEEIKAMDSIREVANKASNDLKVEVRVFENSYTTFEGNKVS</sequence>
<feature type="transmembrane region" description="Helical" evidence="2">
    <location>
        <begin position="38"/>
        <end position="60"/>
    </location>
</feature>
<feature type="domain" description="SSD" evidence="3">
    <location>
        <begin position="269"/>
        <end position="429"/>
    </location>
</feature>
<keyword evidence="2" id="KW-0472">Membrane</keyword>
<reference evidence="4 5" key="1">
    <citation type="submission" date="2020-08" db="EMBL/GenBank/DDBJ databases">
        <authorList>
            <person name="Hejnol A."/>
        </authorList>
    </citation>
    <scope>NUCLEOTIDE SEQUENCE [LARGE SCALE GENOMIC DNA]</scope>
</reference>
<comment type="caution">
    <text evidence="4">The sequence shown here is derived from an EMBL/GenBank/DDBJ whole genome shotgun (WGS) entry which is preliminary data.</text>
</comment>
<evidence type="ECO:0000256" key="2">
    <source>
        <dbReference type="SAM" id="Phobius"/>
    </source>
</evidence>
<feature type="transmembrane region" description="Helical" evidence="2">
    <location>
        <begin position="404"/>
        <end position="429"/>
    </location>
</feature>
<gene>
    <name evidence="4" type="ORF">DGYR_LOCUS1205</name>
</gene>
<dbReference type="AlphaFoldDB" id="A0A7I8V8J3"/>